<comment type="caution">
    <text evidence="12">The sequence shown here is derived from an EMBL/GenBank/DDBJ whole genome shotgun (WGS) entry which is preliminary data.</text>
</comment>
<evidence type="ECO:0000313" key="13">
    <source>
        <dbReference type="Proteomes" id="UP000179245"/>
    </source>
</evidence>
<name>A0A1G2QNC1_9BACT</name>
<comment type="function">
    <text evidence="6 8 9">Necessary for efficient RNA polymerase transcription elongation past template-encoded arresting sites. The arresting sites in DNA have the property of trapping a certain fraction of elongating RNA polymerases that pass through, resulting in locked ternary complexes. Cleavage of the nascent transcript by cleavage factors such as GreA or GreB allows the resumption of elongation from the new 3'terminus. GreA releases sequences of 2 to 3 nucleotides.</text>
</comment>
<keyword evidence="4 8" id="KW-0238">DNA-binding</keyword>
<dbReference type="STRING" id="1802443.A2117_00175"/>
<gene>
    <name evidence="8" type="primary">greA</name>
    <name evidence="12" type="ORF">A2117_00175</name>
</gene>
<comment type="similarity">
    <text evidence="1 8 9">Belongs to the GreA/GreB family.</text>
</comment>
<organism evidence="12 13">
    <name type="scientific">Candidatus Wildermuthbacteria bacterium GWA2_46_15</name>
    <dbReference type="NCBI Taxonomy" id="1802443"/>
    <lineage>
        <taxon>Bacteria</taxon>
        <taxon>Candidatus Wildermuthiibacteriota</taxon>
    </lineage>
</organism>
<dbReference type="PANTHER" id="PTHR30437">
    <property type="entry name" value="TRANSCRIPTION ELONGATION FACTOR GREA"/>
    <property type="match status" value="1"/>
</dbReference>
<dbReference type="GO" id="GO:0032784">
    <property type="term" value="P:regulation of DNA-templated transcription elongation"/>
    <property type="evidence" value="ECO:0007669"/>
    <property type="project" value="UniProtKB-UniRule"/>
</dbReference>
<dbReference type="Pfam" id="PF01272">
    <property type="entry name" value="GreA_GreB"/>
    <property type="match status" value="1"/>
</dbReference>
<dbReference type="GO" id="GO:0070063">
    <property type="term" value="F:RNA polymerase binding"/>
    <property type="evidence" value="ECO:0007669"/>
    <property type="project" value="InterPro"/>
</dbReference>
<keyword evidence="5 8" id="KW-0804">Transcription</keyword>
<dbReference type="InterPro" id="IPR022691">
    <property type="entry name" value="Tscrpt_elong_fac_GreA/B_N"/>
</dbReference>
<dbReference type="Gene3D" id="3.10.50.30">
    <property type="entry name" value="Transcription elongation factor, GreA/GreB, C-terminal domain"/>
    <property type="match status" value="1"/>
</dbReference>
<evidence type="ECO:0000256" key="1">
    <source>
        <dbReference type="ARBA" id="ARBA00008213"/>
    </source>
</evidence>
<dbReference type="InterPro" id="IPR023459">
    <property type="entry name" value="Tscrpt_elong_fac_GreA/B_fam"/>
</dbReference>
<dbReference type="PANTHER" id="PTHR30437:SF4">
    <property type="entry name" value="TRANSCRIPTION ELONGATION FACTOR GREA"/>
    <property type="match status" value="1"/>
</dbReference>
<dbReference type="EMBL" id="MHTO01000025">
    <property type="protein sequence ID" value="OHA61968.1"/>
    <property type="molecule type" value="Genomic_DNA"/>
</dbReference>
<dbReference type="SUPFAM" id="SSF54534">
    <property type="entry name" value="FKBP-like"/>
    <property type="match status" value="1"/>
</dbReference>
<proteinExistence type="inferred from homology"/>
<dbReference type="GO" id="GO:0006354">
    <property type="term" value="P:DNA-templated transcription elongation"/>
    <property type="evidence" value="ECO:0007669"/>
    <property type="project" value="TreeGrafter"/>
</dbReference>
<dbReference type="InterPro" id="IPR028624">
    <property type="entry name" value="Tscrpt_elong_fac_GreA/B"/>
</dbReference>
<dbReference type="AlphaFoldDB" id="A0A1G2QNC1"/>
<dbReference type="InterPro" id="IPR006359">
    <property type="entry name" value="Tscrpt_elong_fac_GreA"/>
</dbReference>
<evidence type="ECO:0000256" key="3">
    <source>
        <dbReference type="ARBA" id="ARBA00023015"/>
    </source>
</evidence>
<evidence type="ECO:0000313" key="12">
    <source>
        <dbReference type="EMBL" id="OHA61968.1"/>
    </source>
</evidence>
<dbReference type="GO" id="GO:0003677">
    <property type="term" value="F:DNA binding"/>
    <property type="evidence" value="ECO:0007669"/>
    <property type="project" value="UniProtKB-UniRule"/>
</dbReference>
<evidence type="ECO:0000256" key="7">
    <source>
        <dbReference type="ARBA" id="ARBA00030776"/>
    </source>
</evidence>
<evidence type="ECO:0000256" key="2">
    <source>
        <dbReference type="ARBA" id="ARBA00013729"/>
    </source>
</evidence>
<dbReference type="HAMAP" id="MF_00105">
    <property type="entry name" value="GreA_GreB"/>
    <property type="match status" value="1"/>
</dbReference>
<evidence type="ECO:0000256" key="5">
    <source>
        <dbReference type="ARBA" id="ARBA00023163"/>
    </source>
</evidence>
<dbReference type="SUPFAM" id="SSF46557">
    <property type="entry name" value="GreA transcript cleavage protein, N-terminal domain"/>
    <property type="match status" value="1"/>
</dbReference>
<evidence type="ECO:0000256" key="4">
    <source>
        <dbReference type="ARBA" id="ARBA00023125"/>
    </source>
</evidence>
<dbReference type="FunFam" id="1.10.287.180:FF:000001">
    <property type="entry name" value="Transcription elongation factor GreA"/>
    <property type="match status" value="1"/>
</dbReference>
<dbReference type="Proteomes" id="UP000179245">
    <property type="component" value="Unassembled WGS sequence"/>
</dbReference>
<dbReference type="InterPro" id="IPR036953">
    <property type="entry name" value="GreA/GreB_C_sf"/>
</dbReference>
<dbReference type="Gene3D" id="1.10.287.180">
    <property type="entry name" value="Transcription elongation factor, GreA/GreB, N-terminal domain"/>
    <property type="match status" value="1"/>
</dbReference>
<evidence type="ECO:0000259" key="10">
    <source>
        <dbReference type="Pfam" id="PF01272"/>
    </source>
</evidence>
<feature type="domain" description="Transcription elongation factor GreA/GreB N-terminal" evidence="11">
    <location>
        <begin position="4"/>
        <end position="72"/>
    </location>
</feature>
<protein>
    <recommendedName>
        <fullName evidence="2 8">Transcription elongation factor GreA</fullName>
    </recommendedName>
    <alternativeName>
        <fullName evidence="7 8">Transcript cleavage factor GreA</fullName>
    </alternativeName>
</protein>
<evidence type="ECO:0000256" key="9">
    <source>
        <dbReference type="RuleBase" id="RU000556"/>
    </source>
</evidence>
<sequence>MTDITQKGLEEFKKELGYLKTAKRQEMAERLKHAISFGDLSENAAYHEAKEAQGFLEGKILELEKIIRSAKVIKETSQKDYVEIGSKILLLLDDQEMELEIVGSNEANPLKGKISGESPLGQTILRKRKGESGEVKIGDNKTKYKILEIN</sequence>
<evidence type="ECO:0000259" key="11">
    <source>
        <dbReference type="Pfam" id="PF03449"/>
    </source>
</evidence>
<accession>A0A1G2QNC1</accession>
<keyword evidence="3 8" id="KW-0805">Transcription regulation</keyword>
<dbReference type="Pfam" id="PF03449">
    <property type="entry name" value="GreA_GreB_N"/>
    <property type="match status" value="1"/>
</dbReference>
<dbReference type="InterPro" id="IPR001437">
    <property type="entry name" value="Tscrpt_elong_fac_GreA/B_C"/>
</dbReference>
<evidence type="ECO:0000256" key="6">
    <source>
        <dbReference type="ARBA" id="ARBA00024916"/>
    </source>
</evidence>
<dbReference type="NCBIfam" id="TIGR01462">
    <property type="entry name" value="greA"/>
    <property type="match status" value="1"/>
</dbReference>
<reference evidence="12 13" key="1">
    <citation type="journal article" date="2016" name="Nat. Commun.">
        <title>Thousands of microbial genomes shed light on interconnected biogeochemical processes in an aquifer system.</title>
        <authorList>
            <person name="Anantharaman K."/>
            <person name="Brown C.T."/>
            <person name="Hug L.A."/>
            <person name="Sharon I."/>
            <person name="Castelle C.J."/>
            <person name="Probst A.J."/>
            <person name="Thomas B.C."/>
            <person name="Singh A."/>
            <person name="Wilkins M.J."/>
            <person name="Karaoz U."/>
            <person name="Brodie E.L."/>
            <person name="Williams K.H."/>
            <person name="Hubbard S.S."/>
            <person name="Banfield J.F."/>
        </authorList>
    </citation>
    <scope>NUCLEOTIDE SEQUENCE [LARGE SCALE GENOMIC DNA]</scope>
</reference>
<evidence type="ECO:0000256" key="8">
    <source>
        <dbReference type="HAMAP-Rule" id="MF_00105"/>
    </source>
</evidence>
<feature type="domain" description="Transcription elongation factor GreA/GreB C-terminal" evidence="10">
    <location>
        <begin position="78"/>
        <end position="150"/>
    </location>
</feature>
<dbReference type="InterPro" id="IPR036805">
    <property type="entry name" value="Tscrpt_elong_fac_GreA/B_N_sf"/>
</dbReference>
<dbReference type="PIRSF" id="PIRSF006092">
    <property type="entry name" value="GreA_GreB"/>
    <property type="match status" value="1"/>
</dbReference>
<dbReference type="NCBIfam" id="NF001263">
    <property type="entry name" value="PRK00226.1-4"/>
    <property type="match status" value="1"/>
</dbReference>